<evidence type="ECO:0000313" key="2">
    <source>
        <dbReference type="EMBL" id="QES24706.1"/>
    </source>
</evidence>
<gene>
    <name evidence="2" type="ORF">DEJ46_20515</name>
</gene>
<evidence type="ECO:0000259" key="1">
    <source>
        <dbReference type="PROSITE" id="PS51746"/>
    </source>
</evidence>
<dbReference type="AlphaFoldDB" id="A0A5P2B306"/>
<name>A0A5P2B306_STRVZ</name>
<dbReference type="EMBL" id="CP029194">
    <property type="protein sequence ID" value="QES24706.1"/>
    <property type="molecule type" value="Genomic_DNA"/>
</dbReference>
<dbReference type="InterPro" id="IPR001932">
    <property type="entry name" value="PPM-type_phosphatase-like_dom"/>
</dbReference>
<sequence>MAGRRHRLDAGLVGVLRPGLRLGHDAAVQPQVGGGYRPVAATAALTEIEALLPVPDRPGDLLNALEDGVRRADTAVGAAAPGSGTTLTAGVWTGDRLALAHVGDGRAYLLRDGELVRLTRDHTVVQARVEAGELDPAEAAAHAVVPEAEIRSALVAGSGPGDTVRVLAALAEERGGPDDVSCVVADVVPARS</sequence>
<dbReference type="InterPro" id="IPR036457">
    <property type="entry name" value="PPM-type-like_dom_sf"/>
</dbReference>
<proteinExistence type="predicted"/>
<dbReference type="Pfam" id="PF00481">
    <property type="entry name" value="PP2C"/>
    <property type="match status" value="1"/>
</dbReference>
<feature type="domain" description="PPM-type phosphatase" evidence="1">
    <location>
        <begin position="1"/>
        <end position="187"/>
    </location>
</feature>
<dbReference type="Proteomes" id="UP000324106">
    <property type="component" value="Chromosome"/>
</dbReference>
<reference evidence="2 3" key="1">
    <citation type="submission" date="2018-05" db="EMBL/GenBank/DDBJ databases">
        <title>Streptomyces venezuelae.</title>
        <authorList>
            <person name="Kim W."/>
            <person name="Lee N."/>
            <person name="Cho B.-K."/>
        </authorList>
    </citation>
    <scope>NUCLEOTIDE SEQUENCE [LARGE SCALE GENOMIC DNA]</scope>
    <source>
        <strain evidence="2 3">ATCC 15068</strain>
    </source>
</reference>
<dbReference type="Gene3D" id="3.60.40.10">
    <property type="entry name" value="PPM-type phosphatase domain"/>
    <property type="match status" value="1"/>
</dbReference>
<dbReference type="OrthoDB" id="9801841at2"/>
<organism evidence="2 3">
    <name type="scientific">Streptomyces venezuelae</name>
    <dbReference type="NCBI Taxonomy" id="54571"/>
    <lineage>
        <taxon>Bacteria</taxon>
        <taxon>Bacillati</taxon>
        <taxon>Actinomycetota</taxon>
        <taxon>Actinomycetes</taxon>
        <taxon>Kitasatosporales</taxon>
        <taxon>Streptomycetaceae</taxon>
        <taxon>Streptomyces</taxon>
    </lineage>
</organism>
<dbReference type="SUPFAM" id="SSF81606">
    <property type="entry name" value="PP2C-like"/>
    <property type="match status" value="1"/>
</dbReference>
<protein>
    <recommendedName>
        <fullName evidence="1">PPM-type phosphatase domain-containing protein</fullName>
    </recommendedName>
</protein>
<accession>A0A5P2B306</accession>
<evidence type="ECO:0000313" key="3">
    <source>
        <dbReference type="Proteomes" id="UP000324106"/>
    </source>
</evidence>
<dbReference type="PROSITE" id="PS51746">
    <property type="entry name" value="PPM_2"/>
    <property type="match status" value="1"/>
</dbReference>